<dbReference type="RefSeq" id="WP_055155294.1">
    <property type="nucleotide sequence ID" value="NZ_CYZU01000091.1"/>
</dbReference>
<feature type="domain" description="GmrSD restriction endonucleases N-terminal" evidence="1">
    <location>
        <begin position="34"/>
        <end position="183"/>
    </location>
</feature>
<protein>
    <submittedName>
        <fullName evidence="2">Protein of uncharacterized function DUF262</fullName>
    </submittedName>
</protein>
<evidence type="ECO:0000313" key="3">
    <source>
        <dbReference type="Proteomes" id="UP000095544"/>
    </source>
</evidence>
<dbReference type="EMBL" id="CYZU01000091">
    <property type="protein sequence ID" value="CUP37119.1"/>
    <property type="molecule type" value="Genomic_DNA"/>
</dbReference>
<dbReference type="AlphaFoldDB" id="A0A174MTU7"/>
<gene>
    <name evidence="2" type="ORF">ERS852491_04985</name>
</gene>
<dbReference type="PANTHER" id="PTHR39639:SF1">
    <property type="entry name" value="DUF262 DOMAIN-CONTAINING PROTEIN"/>
    <property type="match status" value="1"/>
</dbReference>
<reference evidence="2 3" key="1">
    <citation type="submission" date="2015-09" db="EMBL/GenBank/DDBJ databases">
        <authorList>
            <consortium name="Pathogen Informatics"/>
        </authorList>
    </citation>
    <scope>NUCLEOTIDE SEQUENCE [LARGE SCALE GENOMIC DNA]</scope>
    <source>
        <strain evidence="2 3">2789STDY5834876</strain>
    </source>
</reference>
<name>A0A174MTU7_9FIRM</name>
<dbReference type="PANTHER" id="PTHR39639">
    <property type="entry name" value="CHROMOSOME 16, WHOLE GENOME SHOTGUN SEQUENCE"/>
    <property type="match status" value="1"/>
</dbReference>
<dbReference type="InterPro" id="IPR004919">
    <property type="entry name" value="GmrSD_N"/>
</dbReference>
<organism evidence="2 3">
    <name type="scientific">Faecalicatena contorta</name>
    <dbReference type="NCBI Taxonomy" id="39482"/>
    <lineage>
        <taxon>Bacteria</taxon>
        <taxon>Bacillati</taxon>
        <taxon>Bacillota</taxon>
        <taxon>Clostridia</taxon>
        <taxon>Lachnospirales</taxon>
        <taxon>Lachnospiraceae</taxon>
        <taxon>Faecalicatena</taxon>
    </lineage>
</organism>
<evidence type="ECO:0000259" key="1">
    <source>
        <dbReference type="Pfam" id="PF03235"/>
    </source>
</evidence>
<dbReference type="Proteomes" id="UP000095544">
    <property type="component" value="Unassembled WGS sequence"/>
</dbReference>
<dbReference type="STRING" id="39482.ERS852491_04985"/>
<evidence type="ECO:0000313" key="2">
    <source>
        <dbReference type="EMBL" id="CUP37119.1"/>
    </source>
</evidence>
<dbReference type="SUPFAM" id="SSF110849">
    <property type="entry name" value="ParB/Sulfiredoxin"/>
    <property type="match status" value="1"/>
</dbReference>
<sequence>MPAFEMNCDDIIGVFKNSLRVENTVKSISHTFLNERYSKSVDFAPYYQRKYVWDEDKATYFIESILLGTEVPPIVLFENGTKKEVIDGRQRYETIKRFLEDKIVLTEKGLKALTSLAGLRYINLPDNVKDTFRNTKIRILNFNVVNEPALNELQKDKVKKEIFRRYNSGITALKSQEIERAEYINDIIAKQLKIHLNNDSNLLEQNTALFIPQRKHNMQKRDKVNYLLSRIRFLLTLPYIPIYSYAGAKSRVDCIKTYYYEKFKECDPKQLIEMYTCLIKKLTRFKKSLSRFNSFLAENILVYEVFFWAFTIIYMKDKTILNKIKCKDLAKDFSSITMEDDAVWKGIEDPINIEEIFVQSGSHYYKSVVNRHLLVSNLIKGLYHINYDDNLRNSVEFKRIMSIDIKKEQMDTFQLTKTDPASSSIYDILQDIKESKFLIRPEYQRSETINKQKASYLLESILLDIRIPPIFIYKREDKVYEVIDGQQRLLAIIGFLGEVYKDEDGKFKESIIHNYKLSKLRILKELNGMDRERIEEYDNSLIDKILDFPIDIVEINQLNNRNFSPIDLFLRLNSKPYTILPNTFEMWNAYIDKKLIDKIKSITNEYSENLLKPLDKRMKNEELVTTLAYIDYKTRGDIKASEIVNIFIRNKRINARMNKKSNITSLLDNLTRNNDLGFLDSVDQVHIFFEKLQILTGENFENFNQLIMHKKSNVQSKTNQNFYLLWIMLNNVSKEKLRLNSNEIHSKIAELFTIVQDVPDNLTINNFIETIEL</sequence>
<dbReference type="OrthoDB" id="9770340at2"/>
<feature type="domain" description="GmrSD restriction endonucleases N-terminal" evidence="1">
    <location>
        <begin position="425"/>
        <end position="575"/>
    </location>
</feature>
<proteinExistence type="predicted"/>
<dbReference type="Pfam" id="PF03235">
    <property type="entry name" value="GmrSD_N"/>
    <property type="match status" value="2"/>
</dbReference>
<accession>A0A174MTU7</accession>
<dbReference type="InterPro" id="IPR036086">
    <property type="entry name" value="ParB/Sulfiredoxin_sf"/>
</dbReference>
<dbReference type="CDD" id="cd16387">
    <property type="entry name" value="ParB_N_Srx"/>
    <property type="match status" value="1"/>
</dbReference>